<dbReference type="EMBL" id="GL385397">
    <property type="protein sequence ID" value="EJT75218.1"/>
    <property type="molecule type" value="Genomic_DNA"/>
</dbReference>
<evidence type="ECO:0000256" key="1">
    <source>
        <dbReference type="SAM" id="SignalP"/>
    </source>
</evidence>
<protein>
    <submittedName>
        <fullName evidence="2 3">Uncharacterized protein</fullName>
    </submittedName>
</protein>
<dbReference type="AlphaFoldDB" id="J3NV43"/>
<reference evidence="3" key="4">
    <citation type="journal article" date="2015" name="G3 (Bethesda)">
        <title>Genome sequences of three phytopathogenic species of the Magnaporthaceae family of fungi.</title>
        <authorList>
            <person name="Okagaki L.H."/>
            <person name="Nunes C.C."/>
            <person name="Sailsbery J."/>
            <person name="Clay B."/>
            <person name="Brown D."/>
            <person name="John T."/>
            <person name="Oh Y."/>
            <person name="Young N."/>
            <person name="Fitzgerald M."/>
            <person name="Haas B.J."/>
            <person name="Zeng Q."/>
            <person name="Young S."/>
            <person name="Adiconis X."/>
            <person name="Fan L."/>
            <person name="Levin J.Z."/>
            <person name="Mitchell T.K."/>
            <person name="Okubara P.A."/>
            <person name="Farman M.L."/>
            <person name="Kohn L.M."/>
            <person name="Birren B."/>
            <person name="Ma L.-J."/>
            <person name="Dean R.A."/>
        </authorList>
    </citation>
    <scope>NUCLEOTIDE SEQUENCE</scope>
    <source>
        <strain evidence="3">R3-111a-1</strain>
    </source>
</reference>
<organism evidence="2">
    <name type="scientific">Gaeumannomyces tritici (strain R3-111a-1)</name>
    <name type="common">Wheat and barley take-all root rot fungus</name>
    <name type="synonym">Gaeumannomyces graminis var. tritici</name>
    <dbReference type="NCBI Taxonomy" id="644352"/>
    <lineage>
        <taxon>Eukaryota</taxon>
        <taxon>Fungi</taxon>
        <taxon>Dikarya</taxon>
        <taxon>Ascomycota</taxon>
        <taxon>Pezizomycotina</taxon>
        <taxon>Sordariomycetes</taxon>
        <taxon>Sordariomycetidae</taxon>
        <taxon>Magnaporthales</taxon>
        <taxon>Magnaporthaceae</taxon>
        <taxon>Gaeumannomyces</taxon>
    </lineage>
</organism>
<sequence length="184" mass="20864">MQNLNLKNPKVLETRFFSLLLLKSLLSGTGTYAVPLPETARALARVSKLAEMEKKLKLMPFKAGTTPFSKRQKNAAILPKKVWAATKPLCCSASNFAINALLDNGLTFVTRKLFNRYNIKRFGFLNSFANAKISFSKLFKKLRVEIDKLCRTRKSFWWPGKPLKLTSHLFLTTNVGLLALYYNA</sequence>
<feature type="chain" id="PRO_5015094499" evidence="1">
    <location>
        <begin position="34"/>
        <end position="184"/>
    </location>
</feature>
<accession>J3NV43</accession>
<dbReference type="VEuPathDB" id="FungiDB:GGTG_05155"/>
<reference evidence="2" key="3">
    <citation type="submission" date="2010-09" db="EMBL/GenBank/DDBJ databases">
        <title>Annotation of Gaeumannomyces graminis var. tritici R3-111a-1.</title>
        <authorList>
            <consortium name="The Broad Institute Genome Sequencing Platform"/>
            <person name="Ma L.-J."/>
            <person name="Dead R."/>
            <person name="Young S.K."/>
            <person name="Zeng Q."/>
            <person name="Gargeya S."/>
            <person name="Fitzgerald M."/>
            <person name="Haas B."/>
            <person name="Abouelleil A."/>
            <person name="Alvarado L."/>
            <person name="Arachchi H.M."/>
            <person name="Berlin A."/>
            <person name="Brown A."/>
            <person name="Chapman S.B."/>
            <person name="Chen Z."/>
            <person name="Dunbar C."/>
            <person name="Freedman E."/>
            <person name="Gearin G."/>
            <person name="Gellesch M."/>
            <person name="Goldberg J."/>
            <person name="Griggs A."/>
            <person name="Gujja S."/>
            <person name="Heiman D."/>
            <person name="Howarth C."/>
            <person name="Larson L."/>
            <person name="Lui A."/>
            <person name="MacDonald P.J.P."/>
            <person name="Mehta T."/>
            <person name="Montmayeur A."/>
            <person name="Murphy C."/>
            <person name="Neiman D."/>
            <person name="Pearson M."/>
            <person name="Priest M."/>
            <person name="Roberts A."/>
            <person name="Saif S."/>
            <person name="Shea T."/>
            <person name="Shenoy N."/>
            <person name="Sisk P."/>
            <person name="Stolte C."/>
            <person name="Sykes S."/>
            <person name="Yandava C."/>
            <person name="Wortman J."/>
            <person name="Nusbaum C."/>
            <person name="Birren B."/>
        </authorList>
    </citation>
    <scope>NUCLEOTIDE SEQUENCE</scope>
    <source>
        <strain evidence="2">R3-111a-1</strain>
    </source>
</reference>
<gene>
    <name evidence="3" type="primary">20345613</name>
    <name evidence="2" type="ORF">GGTG_05155</name>
</gene>
<keyword evidence="4" id="KW-1185">Reference proteome</keyword>
<evidence type="ECO:0000313" key="3">
    <source>
        <dbReference type="EnsemblFungi" id="EJT75218"/>
    </source>
</evidence>
<proteinExistence type="predicted"/>
<feature type="signal peptide" evidence="1">
    <location>
        <begin position="1"/>
        <end position="33"/>
    </location>
</feature>
<evidence type="ECO:0000313" key="2">
    <source>
        <dbReference type="EMBL" id="EJT75218.1"/>
    </source>
</evidence>
<reference evidence="3" key="5">
    <citation type="submission" date="2018-04" db="UniProtKB">
        <authorList>
            <consortium name="EnsemblFungi"/>
        </authorList>
    </citation>
    <scope>IDENTIFICATION</scope>
    <source>
        <strain evidence="3">R3-111a-1</strain>
    </source>
</reference>
<reference evidence="2" key="2">
    <citation type="submission" date="2010-07" db="EMBL/GenBank/DDBJ databases">
        <authorList>
            <consortium name="The Broad Institute Genome Sequencing Platform"/>
            <consortium name="Broad Institute Genome Sequencing Center for Infectious Disease"/>
            <person name="Ma L.-J."/>
            <person name="Dead R."/>
            <person name="Young S."/>
            <person name="Zeng Q."/>
            <person name="Koehrsen M."/>
            <person name="Alvarado L."/>
            <person name="Berlin A."/>
            <person name="Chapman S.B."/>
            <person name="Chen Z."/>
            <person name="Freedman E."/>
            <person name="Gellesch M."/>
            <person name="Goldberg J."/>
            <person name="Griggs A."/>
            <person name="Gujja S."/>
            <person name="Heilman E.R."/>
            <person name="Heiman D."/>
            <person name="Hepburn T."/>
            <person name="Howarth C."/>
            <person name="Jen D."/>
            <person name="Larson L."/>
            <person name="Mehta T."/>
            <person name="Neiman D."/>
            <person name="Pearson M."/>
            <person name="Roberts A."/>
            <person name="Saif S."/>
            <person name="Shea T."/>
            <person name="Shenoy N."/>
            <person name="Sisk P."/>
            <person name="Stolte C."/>
            <person name="Sykes S."/>
            <person name="Walk T."/>
            <person name="White J."/>
            <person name="Yandava C."/>
            <person name="Haas B."/>
            <person name="Nusbaum C."/>
            <person name="Birren B."/>
        </authorList>
    </citation>
    <scope>NUCLEOTIDE SEQUENCE</scope>
    <source>
        <strain evidence="2">R3-111a-1</strain>
    </source>
</reference>
<dbReference type="Proteomes" id="UP000006039">
    <property type="component" value="Unassembled WGS sequence"/>
</dbReference>
<name>J3NV43_GAET3</name>
<dbReference type="EnsemblFungi" id="EJT75218">
    <property type="protein sequence ID" value="EJT75218"/>
    <property type="gene ID" value="GGTG_05155"/>
</dbReference>
<dbReference type="GeneID" id="20345613"/>
<keyword evidence="1" id="KW-0732">Signal</keyword>
<dbReference type="RefSeq" id="XP_009221218.1">
    <property type="nucleotide sequence ID" value="XM_009222954.1"/>
</dbReference>
<dbReference type="HOGENOM" id="CLU_1468232_0_0_1"/>
<evidence type="ECO:0000313" key="4">
    <source>
        <dbReference type="Proteomes" id="UP000006039"/>
    </source>
</evidence>
<reference evidence="4" key="1">
    <citation type="submission" date="2010-07" db="EMBL/GenBank/DDBJ databases">
        <title>The genome sequence of Gaeumannomyces graminis var. tritici strain R3-111a-1.</title>
        <authorList>
            <consortium name="The Broad Institute Genome Sequencing Platform"/>
            <person name="Ma L.-J."/>
            <person name="Dead R."/>
            <person name="Young S."/>
            <person name="Zeng Q."/>
            <person name="Koehrsen M."/>
            <person name="Alvarado L."/>
            <person name="Berlin A."/>
            <person name="Chapman S.B."/>
            <person name="Chen Z."/>
            <person name="Freedman E."/>
            <person name="Gellesch M."/>
            <person name="Goldberg J."/>
            <person name="Griggs A."/>
            <person name="Gujja S."/>
            <person name="Heilman E.R."/>
            <person name="Heiman D."/>
            <person name="Hepburn T."/>
            <person name="Howarth C."/>
            <person name="Jen D."/>
            <person name="Larson L."/>
            <person name="Mehta T."/>
            <person name="Neiman D."/>
            <person name="Pearson M."/>
            <person name="Roberts A."/>
            <person name="Saif S."/>
            <person name="Shea T."/>
            <person name="Shenoy N."/>
            <person name="Sisk P."/>
            <person name="Stolte C."/>
            <person name="Sykes S."/>
            <person name="Walk T."/>
            <person name="White J."/>
            <person name="Yandava C."/>
            <person name="Haas B."/>
            <person name="Nusbaum C."/>
            <person name="Birren B."/>
        </authorList>
    </citation>
    <scope>NUCLEOTIDE SEQUENCE [LARGE SCALE GENOMIC DNA]</scope>
    <source>
        <strain evidence="4">R3-111a-1</strain>
    </source>
</reference>